<protein>
    <recommendedName>
        <fullName evidence="4">DUF4352 domain-containing protein</fullName>
    </recommendedName>
</protein>
<dbReference type="Proteomes" id="UP000678679">
    <property type="component" value="Chromosome 1"/>
</dbReference>
<dbReference type="KEGG" id="fya:KMW28_05465"/>
<dbReference type="AlphaFoldDB" id="A0AAX1N6D3"/>
<organism evidence="2 3">
    <name type="scientific">Flammeovirga yaeyamensis</name>
    <dbReference type="NCBI Taxonomy" id="367791"/>
    <lineage>
        <taxon>Bacteria</taxon>
        <taxon>Pseudomonadati</taxon>
        <taxon>Bacteroidota</taxon>
        <taxon>Cytophagia</taxon>
        <taxon>Cytophagales</taxon>
        <taxon>Flammeovirgaceae</taxon>
        <taxon>Flammeovirga</taxon>
    </lineage>
</organism>
<evidence type="ECO:0000313" key="3">
    <source>
        <dbReference type="Proteomes" id="UP000678679"/>
    </source>
</evidence>
<feature type="chain" id="PRO_5043757513" description="DUF4352 domain-containing protein" evidence="1">
    <location>
        <begin position="19"/>
        <end position="184"/>
    </location>
</feature>
<proteinExistence type="predicted"/>
<evidence type="ECO:0000256" key="1">
    <source>
        <dbReference type="SAM" id="SignalP"/>
    </source>
</evidence>
<evidence type="ECO:0008006" key="4">
    <source>
        <dbReference type="Google" id="ProtNLM"/>
    </source>
</evidence>
<reference evidence="2 3" key="1">
    <citation type="submission" date="2021-05" db="EMBL/GenBank/DDBJ databases">
        <title>Comparative genomic studies on the polysaccharide-degrading batcterial strains of the Flammeovirga genus.</title>
        <authorList>
            <person name="Zewei F."/>
            <person name="Zheng Z."/>
            <person name="Yu L."/>
            <person name="Ruyue G."/>
            <person name="Yanhong M."/>
            <person name="Yuanyuan C."/>
            <person name="Jingyan G."/>
            <person name="Wenjun H."/>
        </authorList>
    </citation>
    <scope>NUCLEOTIDE SEQUENCE [LARGE SCALE GENOMIC DNA]</scope>
    <source>
        <strain evidence="2 3">NBRC:100898</strain>
    </source>
</reference>
<name>A0AAX1N6D3_9BACT</name>
<feature type="signal peptide" evidence="1">
    <location>
        <begin position="1"/>
        <end position="18"/>
    </location>
</feature>
<dbReference type="RefSeq" id="WP_169664481.1">
    <property type="nucleotide sequence ID" value="NZ_CP076132.1"/>
</dbReference>
<keyword evidence="3" id="KW-1185">Reference proteome</keyword>
<gene>
    <name evidence="2" type="ORF">KMW28_05465</name>
</gene>
<dbReference type="EMBL" id="CP076132">
    <property type="protein sequence ID" value="QWG03030.1"/>
    <property type="molecule type" value="Genomic_DNA"/>
</dbReference>
<evidence type="ECO:0000313" key="2">
    <source>
        <dbReference type="EMBL" id="QWG03030.1"/>
    </source>
</evidence>
<keyword evidence="1" id="KW-0732">Signal</keyword>
<sequence length="184" mass="21198">MKTYSFFLFYFLTISLFAQDVDTEYSYEHQKITIKNSLPKGGLKYTDQYGSKYTYVVFYSEVINTSDSTLHLSLKFPSDVYPLTEDQEVNFSFYLPSESMTEEKKTQFMYGLDVENYLINNLGKSTKMNKEIQPNSSSYIYVLAVSNKGVNGTVRAELVLKDDALFYQLNGLEIKTGLLQKLNN</sequence>
<accession>A0AAX1N6D3</accession>